<dbReference type="Gene3D" id="3.20.20.140">
    <property type="entry name" value="Metal-dependent hydrolases"/>
    <property type="match status" value="1"/>
</dbReference>
<comment type="caution">
    <text evidence="3">The sequence shown here is derived from an EMBL/GenBank/DDBJ whole genome shotgun (WGS) entry which is preliminary data.</text>
</comment>
<dbReference type="InterPro" id="IPR052350">
    <property type="entry name" value="Metallo-dep_Lactonases"/>
</dbReference>
<gene>
    <name evidence="3" type="ORF">OM076_11930</name>
</gene>
<protein>
    <submittedName>
        <fullName evidence="3">Amidohydrolase family protein</fullName>
    </submittedName>
</protein>
<dbReference type="InterPro" id="IPR032466">
    <property type="entry name" value="Metal_Hydrolase"/>
</dbReference>
<dbReference type="EMBL" id="JAPDOD010000008">
    <property type="protein sequence ID" value="MDA0160977.1"/>
    <property type="molecule type" value="Genomic_DNA"/>
</dbReference>
<dbReference type="AlphaFoldDB" id="A0A9X3MRE2"/>
<accession>A0A9X3MRE2</accession>
<dbReference type="InterPro" id="IPR006680">
    <property type="entry name" value="Amidohydro-rel"/>
</dbReference>
<name>A0A9X3MRE2_9ACTN</name>
<evidence type="ECO:0000256" key="1">
    <source>
        <dbReference type="ARBA" id="ARBA00038310"/>
    </source>
</evidence>
<comment type="similarity">
    <text evidence="1">Belongs to the metallo-dependent hydrolases superfamily.</text>
</comment>
<dbReference type="PANTHER" id="PTHR43569:SF1">
    <property type="entry name" value="BLL3371 PROTEIN"/>
    <property type="match status" value="1"/>
</dbReference>
<proteinExistence type="inferred from homology"/>
<dbReference type="Pfam" id="PF04909">
    <property type="entry name" value="Amidohydro_2"/>
    <property type="match status" value="1"/>
</dbReference>
<dbReference type="Proteomes" id="UP001149140">
    <property type="component" value="Unassembled WGS sequence"/>
</dbReference>
<reference evidence="3" key="1">
    <citation type="submission" date="2022-10" db="EMBL/GenBank/DDBJ databases">
        <title>The WGS of Solirubrobacter ginsenosidimutans DSM 21036.</title>
        <authorList>
            <person name="Jiang Z."/>
        </authorList>
    </citation>
    <scope>NUCLEOTIDE SEQUENCE</scope>
    <source>
        <strain evidence="3">DSM 21036</strain>
    </source>
</reference>
<dbReference type="GO" id="GO:0016787">
    <property type="term" value="F:hydrolase activity"/>
    <property type="evidence" value="ECO:0007669"/>
    <property type="project" value="InterPro"/>
</dbReference>
<feature type="domain" description="Amidohydrolase-related" evidence="2">
    <location>
        <begin position="4"/>
        <end position="290"/>
    </location>
</feature>
<organism evidence="3 4">
    <name type="scientific">Solirubrobacter ginsenosidimutans</name>
    <dbReference type="NCBI Taxonomy" id="490573"/>
    <lineage>
        <taxon>Bacteria</taxon>
        <taxon>Bacillati</taxon>
        <taxon>Actinomycetota</taxon>
        <taxon>Thermoleophilia</taxon>
        <taxon>Solirubrobacterales</taxon>
        <taxon>Solirubrobacteraceae</taxon>
        <taxon>Solirubrobacter</taxon>
    </lineage>
</organism>
<keyword evidence="4" id="KW-1185">Reference proteome</keyword>
<dbReference type="RefSeq" id="WP_270040110.1">
    <property type="nucleotide sequence ID" value="NZ_JAPDOD010000008.1"/>
</dbReference>
<dbReference type="SUPFAM" id="SSF51556">
    <property type="entry name" value="Metallo-dependent hydrolases"/>
    <property type="match status" value="1"/>
</dbReference>
<evidence type="ECO:0000313" key="3">
    <source>
        <dbReference type="EMBL" id="MDA0160977.1"/>
    </source>
</evidence>
<evidence type="ECO:0000313" key="4">
    <source>
        <dbReference type="Proteomes" id="UP001149140"/>
    </source>
</evidence>
<evidence type="ECO:0000259" key="2">
    <source>
        <dbReference type="Pfam" id="PF04909"/>
    </source>
</evidence>
<dbReference type="PANTHER" id="PTHR43569">
    <property type="entry name" value="AMIDOHYDROLASE"/>
    <property type="match status" value="1"/>
</dbReference>
<sequence length="297" mass="33419">MNYVDAHHHIWPAQGLPWLDGPMIPRIFGPYEPLQGKAYTAEEYKADAQAKGFSQSVYVQANWRLEDSVKEVAWVQEQHERTGWPHAIVGSADLFSPDALATMREQLEVSPLLRGTRLQLHWHEQEAFRFATGPDRASDRTFNENLAKLPELGLLFELQVFPNQLESAQRLVAAHPDLTFVLIHAGMPIAGEPWREALTQLAHHPNVAVKLSGQGTFVHTVDPELIADVTKVVLDTFGPGRAMFGSNFPIESLWTDFSSLIDTWLGVLAEYPDQVRADVLGRTARRVYRLAEEEDHG</sequence>